<evidence type="ECO:0000313" key="2">
    <source>
        <dbReference type="EMBL" id="VGO13437.1"/>
    </source>
</evidence>
<evidence type="ECO:0000256" key="1">
    <source>
        <dbReference type="SAM" id="SignalP"/>
    </source>
</evidence>
<feature type="chain" id="PRO_5025467238" evidence="1">
    <location>
        <begin position="27"/>
        <end position="697"/>
    </location>
</feature>
<dbReference type="AlphaFoldDB" id="A0A6C2U0N6"/>
<dbReference type="EMBL" id="CAAHFG010000001">
    <property type="protein sequence ID" value="VGO13437.1"/>
    <property type="molecule type" value="Genomic_DNA"/>
</dbReference>
<feature type="signal peptide" evidence="1">
    <location>
        <begin position="1"/>
        <end position="26"/>
    </location>
</feature>
<keyword evidence="1" id="KW-0732">Signal</keyword>
<dbReference type="RefSeq" id="WP_136079007.1">
    <property type="nucleotide sequence ID" value="NZ_CAAHFG010000001.1"/>
</dbReference>
<evidence type="ECO:0000313" key="3">
    <source>
        <dbReference type="Proteomes" id="UP000366872"/>
    </source>
</evidence>
<proteinExistence type="predicted"/>
<name>A0A6C2U0N6_PONDE</name>
<dbReference type="Proteomes" id="UP000366872">
    <property type="component" value="Unassembled WGS sequence"/>
</dbReference>
<accession>A0A6C2U0N6</accession>
<keyword evidence="3" id="KW-1185">Reference proteome</keyword>
<reference evidence="2 3" key="1">
    <citation type="submission" date="2019-04" db="EMBL/GenBank/DDBJ databases">
        <authorList>
            <person name="Van Vliet M D."/>
        </authorList>
    </citation>
    <scope>NUCLEOTIDE SEQUENCE [LARGE SCALE GENOMIC DNA]</scope>
    <source>
        <strain evidence="2 3">F1</strain>
    </source>
</reference>
<sequence>MSKVTRIIKQCLAMLTVITFPLAGQATVLWHDTFERAANGTGNGTEAFSLDESSGGMSGTLFGTIYQSSNTYLEATGGKPVITTNGTFACEQGWVATGLNYDFTEADLETVASGEFAGQYHMRVSYDKFHYTTGLAANDVFDRAIGFGICYQSNSIAAGSMVNWGVTGAANNLKGLRPGYDTTTAARNSTGAPGAMYFDIRPAFGGNNSVGARNSPHLAAYFNGVGKVETPYMGIVNGESTLTVDFFFDGPVANGTVCTYFVYIDGSYAAEISNTRVLNHDECYLAFGTRGAVDPNGAGFDNLKIETFDFNPRPPMLTSVAPSIQPLTDTWTLINPSLTNIAVLSNQSESGFTAFLPDINPSEAAGHPIVLQAFADSDISQIGQSFSFDFDMIVDDISEQSNNSWNMYVYDTNTNYEIGFRSTWGPADTSKSFQIRIGQIMASDSQLSNANVHATDYLGSGNVYTNFLQGDFFGRAIPKVTSSGNAESLYAGLSGDNAADFFGISDSTVVVHYSASISRIETNKLVLEIAWGDSASNTVSGGASFTLREDWWANVNSKDAMGGIDAFRPTGGFTSLNGIGFEASAGDSPFFPQTSGSYTISNLVLSTTSVLPDGYAFAVADVAVDGSDDNLLTLSSGTGVVDALYTVIATTDLVNEDWTTNGVYLAESGVITIPAADVPAGDQVFYGVSLQTGVVGE</sequence>
<gene>
    <name evidence="2" type="ORF">PDESU_01994</name>
</gene>
<organism evidence="2 3">
    <name type="scientific">Pontiella desulfatans</name>
    <dbReference type="NCBI Taxonomy" id="2750659"/>
    <lineage>
        <taxon>Bacteria</taxon>
        <taxon>Pseudomonadati</taxon>
        <taxon>Kiritimatiellota</taxon>
        <taxon>Kiritimatiellia</taxon>
        <taxon>Kiritimatiellales</taxon>
        <taxon>Pontiellaceae</taxon>
        <taxon>Pontiella</taxon>
    </lineage>
</organism>
<protein>
    <submittedName>
        <fullName evidence="2">Uncharacterized protein</fullName>
    </submittedName>
</protein>